<evidence type="ECO:0000256" key="3">
    <source>
        <dbReference type="ARBA" id="ARBA00023125"/>
    </source>
</evidence>
<dbReference type="Proteomes" id="UP000532373">
    <property type="component" value="Unassembled WGS sequence"/>
</dbReference>
<organism evidence="6 7">
    <name type="scientific">Aminobacter carboxidus</name>
    <dbReference type="NCBI Taxonomy" id="376165"/>
    <lineage>
        <taxon>Bacteria</taxon>
        <taxon>Pseudomonadati</taxon>
        <taxon>Pseudomonadota</taxon>
        <taxon>Alphaproteobacteria</taxon>
        <taxon>Hyphomicrobiales</taxon>
        <taxon>Phyllobacteriaceae</taxon>
        <taxon>Aminobacter</taxon>
    </lineage>
</organism>
<protein>
    <submittedName>
        <fullName evidence="6">DNA-binding transcriptional LysR family regulator</fullName>
    </submittedName>
</protein>
<dbReference type="PROSITE" id="PS50931">
    <property type="entry name" value="HTH_LYSR"/>
    <property type="match status" value="1"/>
</dbReference>
<dbReference type="GO" id="GO:0003677">
    <property type="term" value="F:DNA binding"/>
    <property type="evidence" value="ECO:0007669"/>
    <property type="project" value="UniProtKB-KW"/>
</dbReference>
<dbReference type="FunFam" id="1.10.10.10:FF:000001">
    <property type="entry name" value="LysR family transcriptional regulator"/>
    <property type="match status" value="1"/>
</dbReference>
<dbReference type="InterPro" id="IPR005119">
    <property type="entry name" value="LysR_subst-bd"/>
</dbReference>
<dbReference type="CDD" id="cd08422">
    <property type="entry name" value="PBP2_CrgA_like"/>
    <property type="match status" value="1"/>
</dbReference>
<reference evidence="6 7" key="1">
    <citation type="submission" date="2020-08" db="EMBL/GenBank/DDBJ databases">
        <title>Genomic Encyclopedia of Type Strains, Phase IV (KMG-IV): sequencing the most valuable type-strain genomes for metagenomic binning, comparative biology and taxonomic classification.</title>
        <authorList>
            <person name="Goeker M."/>
        </authorList>
    </citation>
    <scope>NUCLEOTIDE SEQUENCE [LARGE SCALE GENOMIC DNA]</scope>
    <source>
        <strain evidence="6 7">DSM 17454</strain>
    </source>
</reference>
<name>A0A8E1WD01_9HYPH</name>
<dbReference type="Pfam" id="PF03466">
    <property type="entry name" value="LysR_substrate"/>
    <property type="match status" value="1"/>
</dbReference>
<dbReference type="EMBL" id="JACHGI010000002">
    <property type="protein sequence ID" value="MBB6465993.1"/>
    <property type="molecule type" value="Genomic_DNA"/>
</dbReference>
<dbReference type="Gene3D" id="1.10.10.10">
    <property type="entry name" value="Winged helix-like DNA-binding domain superfamily/Winged helix DNA-binding domain"/>
    <property type="match status" value="1"/>
</dbReference>
<dbReference type="SUPFAM" id="SSF46785">
    <property type="entry name" value="Winged helix' DNA-binding domain"/>
    <property type="match status" value="1"/>
</dbReference>
<evidence type="ECO:0000256" key="1">
    <source>
        <dbReference type="ARBA" id="ARBA00009437"/>
    </source>
</evidence>
<dbReference type="Pfam" id="PF00126">
    <property type="entry name" value="HTH_1"/>
    <property type="match status" value="1"/>
</dbReference>
<dbReference type="RefSeq" id="WP_246470578.1">
    <property type="nucleotide sequence ID" value="NZ_JACHGI010000002.1"/>
</dbReference>
<dbReference type="GO" id="GO:0003700">
    <property type="term" value="F:DNA-binding transcription factor activity"/>
    <property type="evidence" value="ECO:0007669"/>
    <property type="project" value="InterPro"/>
</dbReference>
<evidence type="ECO:0000256" key="2">
    <source>
        <dbReference type="ARBA" id="ARBA00023015"/>
    </source>
</evidence>
<feature type="domain" description="HTH lysR-type" evidence="5">
    <location>
        <begin position="1"/>
        <end position="59"/>
    </location>
</feature>
<evidence type="ECO:0000313" key="6">
    <source>
        <dbReference type="EMBL" id="MBB6465993.1"/>
    </source>
</evidence>
<dbReference type="PANTHER" id="PTHR30537:SF5">
    <property type="entry name" value="HTH-TYPE TRANSCRIPTIONAL ACTIVATOR TTDR-RELATED"/>
    <property type="match status" value="1"/>
</dbReference>
<evidence type="ECO:0000256" key="4">
    <source>
        <dbReference type="ARBA" id="ARBA00023163"/>
    </source>
</evidence>
<keyword evidence="2" id="KW-0805">Transcription regulation</keyword>
<comment type="caution">
    <text evidence="6">The sequence shown here is derived from an EMBL/GenBank/DDBJ whole genome shotgun (WGS) entry which is preliminary data.</text>
</comment>
<evidence type="ECO:0000313" key="7">
    <source>
        <dbReference type="Proteomes" id="UP000532373"/>
    </source>
</evidence>
<dbReference type="InterPro" id="IPR036390">
    <property type="entry name" value="WH_DNA-bd_sf"/>
</dbReference>
<dbReference type="InterPro" id="IPR000847">
    <property type="entry name" value="LysR_HTH_N"/>
</dbReference>
<dbReference type="Gene3D" id="3.40.190.290">
    <property type="match status" value="1"/>
</dbReference>
<dbReference type="InterPro" id="IPR036388">
    <property type="entry name" value="WH-like_DNA-bd_sf"/>
</dbReference>
<gene>
    <name evidence="6" type="ORF">HNQ96_001851</name>
</gene>
<evidence type="ECO:0000259" key="5">
    <source>
        <dbReference type="PROSITE" id="PS50931"/>
    </source>
</evidence>
<sequence>MASSDDMKAFVRVVDQGSFAKAAEDLRVTPSALSKLVSRLEDRLGVRLLTRTTRRLALTSEGSQFLERAREVLELIDLAEADVQSARAKPKGLLRVNSSTGFARQTLLHAVPEFLRRYPEVSVDLTLTDRLIDPVAEQVDIVIRGSPTSGFDMVVRQLAEGRRLICAAPSYLTRAGTPRSAADLAGHNCIPLSGQSAPTTWPLASENGVVRFQPSGNFSCDNVGMLFDLAIEGHGIVRLADFVVGQAVREGRLVEILGDINRSDTISLWCLMPKGRFRSPRVQVFLDFMEAWLRGEQRIVSSK</sequence>
<dbReference type="AlphaFoldDB" id="A0A8E1WD01"/>
<dbReference type="PRINTS" id="PR00039">
    <property type="entry name" value="HTHLYSR"/>
</dbReference>
<dbReference type="SUPFAM" id="SSF53850">
    <property type="entry name" value="Periplasmic binding protein-like II"/>
    <property type="match status" value="1"/>
</dbReference>
<dbReference type="InterPro" id="IPR058163">
    <property type="entry name" value="LysR-type_TF_proteobact-type"/>
</dbReference>
<accession>A0A8E1WD01</accession>
<keyword evidence="4" id="KW-0804">Transcription</keyword>
<dbReference type="PANTHER" id="PTHR30537">
    <property type="entry name" value="HTH-TYPE TRANSCRIPTIONAL REGULATOR"/>
    <property type="match status" value="1"/>
</dbReference>
<comment type="similarity">
    <text evidence="1">Belongs to the LysR transcriptional regulatory family.</text>
</comment>
<keyword evidence="3 6" id="KW-0238">DNA-binding</keyword>
<proteinExistence type="inferred from homology"/>